<dbReference type="EC" id="1.3.1.76" evidence="2"/>
<evidence type="ECO:0000313" key="8">
    <source>
        <dbReference type="Proteomes" id="UP001218895"/>
    </source>
</evidence>
<dbReference type="EMBL" id="CP091092">
    <property type="protein sequence ID" value="WFN37730.1"/>
    <property type="molecule type" value="Genomic_DNA"/>
</dbReference>
<dbReference type="SUPFAM" id="SSF75615">
    <property type="entry name" value="Siroheme synthase middle domains-like"/>
    <property type="match status" value="1"/>
</dbReference>
<dbReference type="GO" id="GO:0004325">
    <property type="term" value="F:ferrochelatase activity"/>
    <property type="evidence" value="ECO:0007669"/>
    <property type="project" value="InterPro"/>
</dbReference>
<evidence type="ECO:0000256" key="6">
    <source>
        <dbReference type="ARBA" id="ARBA00047561"/>
    </source>
</evidence>
<dbReference type="GO" id="GO:0043115">
    <property type="term" value="F:precorrin-2 dehydrogenase activity"/>
    <property type="evidence" value="ECO:0007669"/>
    <property type="project" value="UniProtKB-EC"/>
</dbReference>
<dbReference type="Gene3D" id="3.40.50.720">
    <property type="entry name" value="NAD(P)-binding Rossmann-like Domain"/>
    <property type="match status" value="1"/>
</dbReference>
<dbReference type="GO" id="GO:0019354">
    <property type="term" value="P:siroheme biosynthetic process"/>
    <property type="evidence" value="ECO:0007669"/>
    <property type="project" value="InterPro"/>
</dbReference>
<evidence type="ECO:0000256" key="4">
    <source>
        <dbReference type="ARBA" id="ARBA00023027"/>
    </source>
</evidence>
<evidence type="ECO:0000256" key="2">
    <source>
        <dbReference type="ARBA" id="ARBA00012400"/>
    </source>
</evidence>
<keyword evidence="4" id="KW-0520">NAD</keyword>
<accession>A0AAF0FXE8</accession>
<dbReference type="InterPro" id="IPR036291">
    <property type="entry name" value="NAD(P)-bd_dom_sf"/>
</dbReference>
<dbReference type="NCBIfam" id="TIGR01470">
    <property type="entry name" value="cysG_Nterm"/>
    <property type="match status" value="1"/>
</dbReference>
<dbReference type="RefSeq" id="WP_278100570.1">
    <property type="nucleotide sequence ID" value="NZ_CP091092.1"/>
</dbReference>
<dbReference type="KEGG" id="manq:L1994_04915"/>
<sequence length="207" mass="23904">MIPLIHDMNGKKVVIFGGGEVGFRKASFFYPESDIYVVSRTFYKKFNSINITAIEKELNDAEDNFFLDIINESFLVVAATSDQNLNNHIGRLSKKAGILFNNADGNTGDVMIPSVISGKNYMIAISTCGKSPGMSRYIRKSLEERFPDLDEMISLQSEVRELLKKKEPVQKRRNEILRNIIYDEKVWEELKRDWNSALIYIQEKYFR</sequence>
<keyword evidence="5" id="KW-0627">Porphyrin biosynthesis</keyword>
<keyword evidence="8" id="KW-1185">Reference proteome</keyword>
<dbReference type="PANTHER" id="PTHR35330:SF1">
    <property type="entry name" value="SIROHEME BIOSYNTHESIS PROTEIN MET8"/>
    <property type="match status" value="1"/>
</dbReference>
<comment type="pathway">
    <text evidence="1">Porphyrin-containing compound metabolism; siroheme biosynthesis; sirohydrochlorin from precorrin-2: step 1/1.</text>
</comment>
<evidence type="ECO:0000256" key="5">
    <source>
        <dbReference type="ARBA" id="ARBA00023244"/>
    </source>
</evidence>
<protein>
    <recommendedName>
        <fullName evidence="2">precorrin-2 dehydrogenase</fullName>
        <ecNumber evidence="2">1.3.1.76</ecNumber>
    </recommendedName>
</protein>
<organism evidence="7 8">
    <name type="scientific">Methanomicrobium antiquum</name>
    <dbReference type="NCBI Taxonomy" id="487686"/>
    <lineage>
        <taxon>Archaea</taxon>
        <taxon>Methanobacteriati</taxon>
        <taxon>Methanobacteriota</taxon>
        <taxon>Stenosarchaea group</taxon>
        <taxon>Methanomicrobia</taxon>
        <taxon>Methanomicrobiales</taxon>
        <taxon>Methanomicrobiaceae</taxon>
        <taxon>Methanomicrobium</taxon>
    </lineage>
</organism>
<dbReference type="Gene3D" id="1.10.8.610">
    <property type="entry name" value="SirC, precorrin-2 dehydrogenase, C-terminal helical domain-like"/>
    <property type="match status" value="1"/>
</dbReference>
<dbReference type="Pfam" id="PF13241">
    <property type="entry name" value="NAD_binding_7"/>
    <property type="match status" value="1"/>
</dbReference>
<comment type="catalytic activity">
    <reaction evidence="6">
        <text>precorrin-2 + NAD(+) = sirohydrochlorin + NADH + 2 H(+)</text>
        <dbReference type="Rhea" id="RHEA:15613"/>
        <dbReference type="ChEBI" id="CHEBI:15378"/>
        <dbReference type="ChEBI" id="CHEBI:57540"/>
        <dbReference type="ChEBI" id="CHEBI:57945"/>
        <dbReference type="ChEBI" id="CHEBI:58351"/>
        <dbReference type="ChEBI" id="CHEBI:58827"/>
        <dbReference type="EC" id="1.3.1.76"/>
    </reaction>
</comment>
<dbReference type="PANTHER" id="PTHR35330">
    <property type="entry name" value="SIROHEME BIOSYNTHESIS PROTEIN MET8"/>
    <property type="match status" value="1"/>
</dbReference>
<reference evidence="7" key="1">
    <citation type="submission" date="2022-01" db="EMBL/GenBank/DDBJ databases">
        <title>Complete genome of Methanomicrobium antiquum DSM 21220.</title>
        <authorList>
            <person name="Chen S.-C."/>
            <person name="You Y.-T."/>
            <person name="Zhou Y.-Z."/>
            <person name="Lai M.-C."/>
        </authorList>
    </citation>
    <scope>NUCLEOTIDE SEQUENCE</scope>
    <source>
        <strain evidence="7">DSM 21220</strain>
    </source>
</reference>
<dbReference type="SUPFAM" id="SSF51735">
    <property type="entry name" value="NAD(P)-binding Rossmann-fold domains"/>
    <property type="match status" value="1"/>
</dbReference>
<dbReference type="AlphaFoldDB" id="A0AAF0FXE8"/>
<dbReference type="InterPro" id="IPR006367">
    <property type="entry name" value="Sirohaem_synthase_N"/>
</dbReference>
<dbReference type="InterPro" id="IPR042518">
    <property type="entry name" value="SirC_C"/>
</dbReference>
<proteinExistence type="predicted"/>
<dbReference type="GeneID" id="79949715"/>
<keyword evidence="3" id="KW-0560">Oxidoreductase</keyword>
<name>A0AAF0FXE8_9EURY</name>
<evidence type="ECO:0000313" key="7">
    <source>
        <dbReference type="EMBL" id="WFN37730.1"/>
    </source>
</evidence>
<gene>
    <name evidence="7" type="ORF">L1994_04915</name>
</gene>
<dbReference type="InterPro" id="IPR028161">
    <property type="entry name" value="Met8-like"/>
</dbReference>
<dbReference type="Proteomes" id="UP001218895">
    <property type="component" value="Chromosome"/>
</dbReference>
<evidence type="ECO:0000256" key="3">
    <source>
        <dbReference type="ARBA" id="ARBA00023002"/>
    </source>
</evidence>
<evidence type="ECO:0000256" key="1">
    <source>
        <dbReference type="ARBA" id="ARBA00005010"/>
    </source>
</evidence>